<evidence type="ECO:0000256" key="2">
    <source>
        <dbReference type="ARBA" id="ARBA00005417"/>
    </source>
</evidence>
<dbReference type="Gene3D" id="3.40.50.300">
    <property type="entry name" value="P-loop containing nucleotide triphosphate hydrolases"/>
    <property type="match status" value="1"/>
</dbReference>
<evidence type="ECO:0000256" key="8">
    <source>
        <dbReference type="ARBA" id="ARBA00022967"/>
    </source>
</evidence>
<comment type="function">
    <text evidence="10">Probably part of an ABC transporter complex. Responsible for energy coupling to the transport system.</text>
</comment>
<organism evidence="12 13">
    <name type="scientific">Rubneribacter badeniensis</name>
    <dbReference type="NCBI Taxonomy" id="2070688"/>
    <lineage>
        <taxon>Bacteria</taxon>
        <taxon>Bacillati</taxon>
        <taxon>Actinomycetota</taxon>
        <taxon>Coriobacteriia</taxon>
        <taxon>Eggerthellales</taxon>
        <taxon>Eggerthellaceae</taxon>
        <taxon>Rubneribacter</taxon>
    </lineage>
</organism>
<dbReference type="GO" id="GO:0042626">
    <property type="term" value="F:ATPase-coupled transmembrane transporter activity"/>
    <property type="evidence" value="ECO:0007669"/>
    <property type="project" value="TreeGrafter"/>
</dbReference>
<dbReference type="SMART" id="SM00382">
    <property type="entry name" value="AAA"/>
    <property type="match status" value="1"/>
</dbReference>
<evidence type="ECO:0000256" key="7">
    <source>
        <dbReference type="ARBA" id="ARBA00022840"/>
    </source>
</evidence>
<dbReference type="InterPro" id="IPR015856">
    <property type="entry name" value="ABC_transpr_CbiO/EcfA_su"/>
</dbReference>
<evidence type="ECO:0000256" key="1">
    <source>
        <dbReference type="ARBA" id="ARBA00004202"/>
    </source>
</evidence>
<evidence type="ECO:0000256" key="4">
    <source>
        <dbReference type="ARBA" id="ARBA00022475"/>
    </source>
</evidence>
<keyword evidence="8" id="KW-1278">Translocase</keyword>
<keyword evidence="7" id="KW-0067">ATP-binding</keyword>
<dbReference type="InterPro" id="IPR003593">
    <property type="entry name" value="AAA+_ATPase"/>
</dbReference>
<keyword evidence="4" id="KW-1003">Cell membrane</keyword>
<evidence type="ECO:0000259" key="11">
    <source>
        <dbReference type="PROSITE" id="PS50893"/>
    </source>
</evidence>
<feature type="domain" description="ABC transporter" evidence="11">
    <location>
        <begin position="2"/>
        <end position="241"/>
    </location>
</feature>
<evidence type="ECO:0000256" key="5">
    <source>
        <dbReference type="ARBA" id="ARBA00022737"/>
    </source>
</evidence>
<dbReference type="InterPro" id="IPR003439">
    <property type="entry name" value="ABC_transporter-like_ATP-bd"/>
</dbReference>
<feature type="non-terminal residue" evidence="12">
    <location>
        <position position="248"/>
    </location>
</feature>
<name>A0A2K2U1F9_9ACTN</name>
<sequence length="248" mass="26656">MLELRGATFTYEGATRPSAEDVTLSVAAGECVVLCGESGCGKTTVTRLANGLAGEFYEGERRGEVRVGGAPLQSLSQWEVAERVGSVFQNPRTQFFNLDTTGEIAFGMENLAVPRAEMHARMASTARELGIEALLDRNIFALSGGQKQAVAFAGAHTCRPAAYVLDEPSSNLDPAAMDDLARLIRTAKQRGAAVLVAEHRLAYLADAADRFIFMRAGRVEREWTAEAFAALSAEERGRLGLRSPHPPA</sequence>
<accession>A0A2K2U1F9</accession>
<comment type="subcellular location">
    <subcellularLocation>
        <location evidence="1">Cell membrane</location>
        <topology evidence="1">Peripheral membrane protein</topology>
    </subcellularLocation>
</comment>
<dbReference type="InterPro" id="IPR050095">
    <property type="entry name" value="ECF_ABC_transporter_ATP-bd"/>
</dbReference>
<dbReference type="AlphaFoldDB" id="A0A2K2U1F9"/>
<dbReference type="RefSeq" id="WP_129589977.1">
    <property type="nucleotide sequence ID" value="NZ_PPEL01000169.1"/>
</dbReference>
<evidence type="ECO:0000256" key="6">
    <source>
        <dbReference type="ARBA" id="ARBA00022741"/>
    </source>
</evidence>
<dbReference type="GO" id="GO:0016887">
    <property type="term" value="F:ATP hydrolysis activity"/>
    <property type="evidence" value="ECO:0007669"/>
    <property type="project" value="InterPro"/>
</dbReference>
<evidence type="ECO:0000313" key="12">
    <source>
        <dbReference type="EMBL" id="PNV64156.1"/>
    </source>
</evidence>
<keyword evidence="6" id="KW-0547">Nucleotide-binding</keyword>
<comment type="similarity">
    <text evidence="2">Belongs to the ABC transporter superfamily.</text>
</comment>
<protein>
    <submittedName>
        <fullName evidence="12">ABC transporter</fullName>
    </submittedName>
</protein>
<evidence type="ECO:0000256" key="9">
    <source>
        <dbReference type="ARBA" id="ARBA00023136"/>
    </source>
</evidence>
<evidence type="ECO:0000313" key="13">
    <source>
        <dbReference type="Proteomes" id="UP000236488"/>
    </source>
</evidence>
<comment type="caution">
    <text evidence="12">The sequence shown here is derived from an EMBL/GenBank/DDBJ whole genome shotgun (WGS) entry which is preliminary data.</text>
</comment>
<dbReference type="GO" id="GO:0005524">
    <property type="term" value="F:ATP binding"/>
    <property type="evidence" value="ECO:0007669"/>
    <property type="project" value="UniProtKB-KW"/>
</dbReference>
<dbReference type="EMBL" id="PPEL01000169">
    <property type="protein sequence ID" value="PNV64156.1"/>
    <property type="molecule type" value="Genomic_DNA"/>
</dbReference>
<dbReference type="GO" id="GO:0043190">
    <property type="term" value="C:ATP-binding cassette (ABC) transporter complex"/>
    <property type="evidence" value="ECO:0007669"/>
    <property type="project" value="TreeGrafter"/>
</dbReference>
<keyword evidence="13" id="KW-1185">Reference proteome</keyword>
<dbReference type="Pfam" id="PF00005">
    <property type="entry name" value="ABC_tran"/>
    <property type="match status" value="1"/>
</dbReference>
<gene>
    <name evidence="12" type="ORF">C2L80_13490</name>
</gene>
<keyword evidence="5" id="KW-0677">Repeat</keyword>
<proteinExistence type="inferred from homology"/>
<evidence type="ECO:0000256" key="3">
    <source>
        <dbReference type="ARBA" id="ARBA00022448"/>
    </source>
</evidence>
<reference evidence="12 13" key="1">
    <citation type="journal article" date="2018" name="Int. J. Syst. Evol. Microbiol.">
        <title>Rubneribacter badeniensis gen. nov., sp. nov. and Enteroscipio rubneri gen. nov., sp. nov., new members of the Eggerthellaceae isolated from human faeces.</title>
        <authorList>
            <person name="Danylec N."/>
            <person name="Gobl A."/>
            <person name="Stoll D.A."/>
            <person name="Hetzer B."/>
            <person name="Kulling S.E."/>
            <person name="Huch M."/>
        </authorList>
    </citation>
    <scope>NUCLEOTIDE SEQUENCE [LARGE SCALE GENOMIC DNA]</scope>
    <source>
        <strain evidence="12 13">ResAG-85</strain>
    </source>
</reference>
<dbReference type="PANTHER" id="PTHR43553">
    <property type="entry name" value="HEAVY METAL TRANSPORTER"/>
    <property type="match status" value="1"/>
</dbReference>
<keyword evidence="3" id="KW-0813">Transport</keyword>
<dbReference type="InterPro" id="IPR027417">
    <property type="entry name" value="P-loop_NTPase"/>
</dbReference>
<dbReference type="SUPFAM" id="SSF52540">
    <property type="entry name" value="P-loop containing nucleoside triphosphate hydrolases"/>
    <property type="match status" value="1"/>
</dbReference>
<dbReference type="PROSITE" id="PS50893">
    <property type="entry name" value="ABC_TRANSPORTER_2"/>
    <property type="match status" value="1"/>
</dbReference>
<dbReference type="CDD" id="cd03225">
    <property type="entry name" value="ABC_cobalt_CbiO_domain1"/>
    <property type="match status" value="1"/>
</dbReference>
<dbReference type="Proteomes" id="UP000236488">
    <property type="component" value="Unassembled WGS sequence"/>
</dbReference>
<dbReference type="PANTHER" id="PTHR43553:SF23">
    <property type="entry name" value="ABC TRANSPORTER ATP-BINDING COMPONENT"/>
    <property type="match status" value="1"/>
</dbReference>
<evidence type="ECO:0000256" key="10">
    <source>
        <dbReference type="ARBA" id="ARBA00025157"/>
    </source>
</evidence>
<keyword evidence="9" id="KW-0472">Membrane</keyword>